<dbReference type="GO" id="GO:0019634">
    <property type="term" value="P:organic phosphonate metabolic process"/>
    <property type="evidence" value="ECO:0007669"/>
    <property type="project" value="InterPro"/>
</dbReference>
<reference evidence="1 2" key="1">
    <citation type="submission" date="2014-09" db="EMBL/GenBank/DDBJ databases">
        <title>Isolation and characterization of Aurantimonas altamirensis ON-56566 from clinical sample following a dog bite.</title>
        <authorList>
            <person name="Eshaghi A."/>
            <person name="Li A."/>
            <person name="Shahinas D."/>
            <person name="Bahn P."/>
            <person name="Kus J.V."/>
            <person name="Patel S.N."/>
        </authorList>
    </citation>
    <scope>NUCLEOTIDE SEQUENCE [LARGE SCALE GENOMIC DNA]</scope>
    <source>
        <strain evidence="1 2">ON-56566</strain>
    </source>
</reference>
<evidence type="ECO:0000313" key="1">
    <source>
        <dbReference type="EMBL" id="KHJ53181.1"/>
    </source>
</evidence>
<dbReference type="STRING" id="370622.LA66_19405"/>
<proteinExistence type="predicted"/>
<name>A0A0B1Q172_9HYPH</name>
<dbReference type="EMBL" id="JRFJ01000007">
    <property type="protein sequence ID" value="KHJ53181.1"/>
    <property type="molecule type" value="Genomic_DNA"/>
</dbReference>
<evidence type="ECO:0008006" key="3">
    <source>
        <dbReference type="Google" id="ProtNLM"/>
    </source>
</evidence>
<dbReference type="Pfam" id="PF05845">
    <property type="entry name" value="PhnH"/>
    <property type="match status" value="1"/>
</dbReference>
<dbReference type="NCBIfam" id="TIGR03292">
    <property type="entry name" value="PhnH_redo"/>
    <property type="match status" value="1"/>
</dbReference>
<sequence length="199" mass="20701">MTPLADAIHDGGFRSPVYDAQSVFRRIMDAFAQPGTGVCLDGMAYGPGLPPAMAALLATLCDHETPVFFHADIQADAAAWLAFHTGAPPASTAAMASFACFPCGATFSFGDFAIGTADYPDRSSTVLLAVEAFDEGATLDLAGPGIETSRRVRIAGLPPGFVAAMAANRSLFPLGFDLILVCGSQAMALPRTTRIRKVA</sequence>
<dbReference type="AlphaFoldDB" id="A0A0B1Q172"/>
<dbReference type="RefSeq" id="WP_039195820.1">
    <property type="nucleotide sequence ID" value="NZ_JRFJ01000007.1"/>
</dbReference>
<accession>A0A0B1Q172</accession>
<dbReference type="Gene3D" id="3.40.50.11310">
    <property type="entry name" value="Bacterial phosphonate metabolism protein PhnH"/>
    <property type="match status" value="1"/>
</dbReference>
<dbReference type="PIRSF" id="PIRSF020680">
    <property type="entry name" value="PhnH"/>
    <property type="match status" value="1"/>
</dbReference>
<dbReference type="InterPro" id="IPR008772">
    <property type="entry name" value="Phosphonate_metab_PhnH"/>
</dbReference>
<dbReference type="SUPFAM" id="SSF159709">
    <property type="entry name" value="PhnH-like"/>
    <property type="match status" value="1"/>
</dbReference>
<protein>
    <recommendedName>
        <fullName evidence="3">Phosphonate C-P lyase system protein PhnH</fullName>
    </recommendedName>
</protein>
<dbReference type="Proteomes" id="UP000030826">
    <property type="component" value="Unassembled WGS sequence"/>
</dbReference>
<organism evidence="1 2">
    <name type="scientific">Aureimonas altamirensis</name>
    <dbReference type="NCBI Taxonomy" id="370622"/>
    <lineage>
        <taxon>Bacteria</taxon>
        <taxon>Pseudomonadati</taxon>
        <taxon>Pseudomonadota</taxon>
        <taxon>Alphaproteobacteria</taxon>
        <taxon>Hyphomicrobiales</taxon>
        <taxon>Aurantimonadaceae</taxon>
        <taxon>Aureimonas</taxon>
    </lineage>
</organism>
<dbReference type="InterPro" id="IPR038058">
    <property type="entry name" value="PhnH-like_sp"/>
</dbReference>
<evidence type="ECO:0000313" key="2">
    <source>
        <dbReference type="Proteomes" id="UP000030826"/>
    </source>
</evidence>
<gene>
    <name evidence="1" type="ORF">LA66_19405</name>
</gene>
<dbReference type="OrthoDB" id="9814509at2"/>
<comment type="caution">
    <text evidence="1">The sequence shown here is derived from an EMBL/GenBank/DDBJ whole genome shotgun (WGS) entry which is preliminary data.</text>
</comment>